<accession>A0A820JBK7</accession>
<gene>
    <name evidence="1" type="ORF">OKA104_LOCUS47354</name>
</gene>
<feature type="non-terminal residue" evidence="1">
    <location>
        <position position="31"/>
    </location>
</feature>
<comment type="caution">
    <text evidence="1">The sequence shown here is derived from an EMBL/GenBank/DDBJ whole genome shotgun (WGS) entry which is preliminary data.</text>
</comment>
<dbReference type="EMBL" id="CAJOAY010018648">
    <property type="protein sequence ID" value="CAF4323042.1"/>
    <property type="molecule type" value="Genomic_DNA"/>
</dbReference>
<organism evidence="1 2">
    <name type="scientific">Adineta steineri</name>
    <dbReference type="NCBI Taxonomy" id="433720"/>
    <lineage>
        <taxon>Eukaryota</taxon>
        <taxon>Metazoa</taxon>
        <taxon>Spiralia</taxon>
        <taxon>Gnathifera</taxon>
        <taxon>Rotifera</taxon>
        <taxon>Eurotatoria</taxon>
        <taxon>Bdelloidea</taxon>
        <taxon>Adinetida</taxon>
        <taxon>Adinetidae</taxon>
        <taxon>Adineta</taxon>
    </lineage>
</organism>
<dbReference type="AlphaFoldDB" id="A0A820JBK7"/>
<sequence>MAANPRWLTVNPLAIFGPQNDLPKNPDKLLP</sequence>
<evidence type="ECO:0000313" key="1">
    <source>
        <dbReference type="EMBL" id="CAF4323042.1"/>
    </source>
</evidence>
<dbReference type="Proteomes" id="UP000663881">
    <property type="component" value="Unassembled WGS sequence"/>
</dbReference>
<protein>
    <submittedName>
        <fullName evidence="1">Uncharacterized protein</fullName>
    </submittedName>
</protein>
<proteinExistence type="predicted"/>
<name>A0A820JBK7_9BILA</name>
<reference evidence="1" key="1">
    <citation type="submission" date="2021-02" db="EMBL/GenBank/DDBJ databases">
        <authorList>
            <person name="Nowell W R."/>
        </authorList>
    </citation>
    <scope>NUCLEOTIDE SEQUENCE</scope>
</reference>
<evidence type="ECO:0000313" key="2">
    <source>
        <dbReference type="Proteomes" id="UP000663881"/>
    </source>
</evidence>